<keyword evidence="2" id="KW-1185">Reference proteome</keyword>
<dbReference type="AlphaFoldDB" id="F9WGB0"/>
<dbReference type="VEuPathDB" id="TriTrypDB:TcIL3000_0_12830"/>
<evidence type="ECO:0000313" key="2">
    <source>
        <dbReference type="Proteomes" id="UP000000702"/>
    </source>
</evidence>
<dbReference type="Proteomes" id="UP000000702">
    <property type="component" value="Unassembled WGS sequence"/>
</dbReference>
<protein>
    <submittedName>
        <fullName evidence="1">WGS project CAEQ00000000 data, annotated contig 482</fullName>
    </submittedName>
</protein>
<dbReference type="EMBL" id="CAEQ01002250">
    <property type="protein sequence ID" value="CCD16344.1"/>
    <property type="molecule type" value="Genomic_DNA"/>
</dbReference>
<organism evidence="1 2">
    <name type="scientific">Trypanosoma congolense (strain IL3000)</name>
    <dbReference type="NCBI Taxonomy" id="1068625"/>
    <lineage>
        <taxon>Eukaryota</taxon>
        <taxon>Discoba</taxon>
        <taxon>Euglenozoa</taxon>
        <taxon>Kinetoplastea</taxon>
        <taxon>Metakinetoplastina</taxon>
        <taxon>Trypanosomatida</taxon>
        <taxon>Trypanosomatidae</taxon>
        <taxon>Trypanosoma</taxon>
        <taxon>Nannomonas</taxon>
    </lineage>
</organism>
<gene>
    <name evidence="1" type="ORF">TCIL3000_0_12830</name>
</gene>
<sequence length="197" mass="21720">MYFPLRVERINPDVAQGEPCVVAVWCSANRTVLLTSEMEWLSCGLPISRSPCGMSGQWQRMDRYGALGRWIKHCGEAYTFGKMQWSNKVKAAVESLALSPTEESSLDAVLNSIHLFCSNHIVALLVPGNRENCKSLLFVQGEKPNVQIVHNGERTPIAAIAGADKLLQDCTVDDDSYVYPLSKGHAIVACDHFVVVL</sequence>
<evidence type="ECO:0000313" key="1">
    <source>
        <dbReference type="EMBL" id="CCD16344.1"/>
    </source>
</evidence>
<proteinExistence type="predicted"/>
<name>F9WGB0_TRYCI</name>
<comment type="caution">
    <text evidence="1">The sequence shown here is derived from an EMBL/GenBank/DDBJ whole genome shotgun (WGS) entry which is preliminary data.</text>
</comment>
<accession>F9WGB0</accession>
<reference evidence="1 2" key="2">
    <citation type="journal article" date="2012" name="Proc. Natl. Acad. Sci. U.S.A.">
        <title>Antigenic diversity is generated by distinct evolutionary mechanisms in African trypanosome species.</title>
        <authorList>
            <person name="Jackson A.P."/>
            <person name="Berry A."/>
            <person name="Aslett M."/>
            <person name="Allison H.C."/>
            <person name="Burton P."/>
            <person name="Vavrova-Anderson J."/>
            <person name="Brown R."/>
            <person name="Browne H."/>
            <person name="Corton N."/>
            <person name="Hauser H."/>
            <person name="Gamble J."/>
            <person name="Gilderthorp R."/>
            <person name="Marcello L."/>
            <person name="McQuillan J."/>
            <person name="Otto T.D."/>
            <person name="Quail M.A."/>
            <person name="Sanders M.J."/>
            <person name="van Tonder A."/>
            <person name="Ginger M.L."/>
            <person name="Field M.C."/>
            <person name="Barry J.D."/>
            <person name="Hertz-Fowler C."/>
            <person name="Berriman M."/>
        </authorList>
    </citation>
    <scope>NUCLEOTIDE SEQUENCE [LARGE SCALE GENOMIC DNA]</scope>
    <source>
        <strain evidence="1 2">IL3000</strain>
    </source>
</reference>
<reference evidence="2" key="1">
    <citation type="submission" date="2011-07" db="EMBL/GenBank/DDBJ databases">
        <title>Divergent evolution of antigenic variation in African trypanosomes.</title>
        <authorList>
            <person name="Jackson A.P."/>
            <person name="Berry A."/>
            <person name="Allison H.C."/>
            <person name="Burton P."/>
            <person name="Anderson J."/>
            <person name="Aslett M."/>
            <person name="Brown R."/>
            <person name="Corton N."/>
            <person name="Harris D."/>
            <person name="Hauser H."/>
            <person name="Gamble J."/>
            <person name="Gilderthorp R."/>
            <person name="McQuillan J."/>
            <person name="Quail M.A."/>
            <person name="Sanders M."/>
            <person name="Van Tonder A."/>
            <person name="Ginger M.L."/>
            <person name="Donelson J.E."/>
            <person name="Field M.C."/>
            <person name="Barry J.D."/>
            <person name="Berriman M."/>
            <person name="Hertz-Fowler C."/>
        </authorList>
    </citation>
    <scope>NUCLEOTIDE SEQUENCE [LARGE SCALE GENOMIC DNA]</scope>
    <source>
        <strain evidence="2">IL3000</strain>
    </source>
</reference>